<dbReference type="EMBL" id="BPLR01003609">
    <property type="protein sequence ID" value="GIX86719.1"/>
    <property type="molecule type" value="Genomic_DNA"/>
</dbReference>
<reference evidence="1 2" key="1">
    <citation type="submission" date="2021-06" db="EMBL/GenBank/DDBJ databases">
        <title>Caerostris extrusa draft genome.</title>
        <authorList>
            <person name="Kono N."/>
            <person name="Arakawa K."/>
        </authorList>
    </citation>
    <scope>NUCLEOTIDE SEQUENCE [LARGE SCALE GENOMIC DNA]</scope>
</reference>
<organism evidence="1 2">
    <name type="scientific">Caerostris extrusa</name>
    <name type="common">Bark spider</name>
    <name type="synonym">Caerostris bankana</name>
    <dbReference type="NCBI Taxonomy" id="172846"/>
    <lineage>
        <taxon>Eukaryota</taxon>
        <taxon>Metazoa</taxon>
        <taxon>Ecdysozoa</taxon>
        <taxon>Arthropoda</taxon>
        <taxon>Chelicerata</taxon>
        <taxon>Arachnida</taxon>
        <taxon>Araneae</taxon>
        <taxon>Araneomorphae</taxon>
        <taxon>Entelegynae</taxon>
        <taxon>Araneoidea</taxon>
        <taxon>Araneidae</taxon>
        <taxon>Caerostris</taxon>
    </lineage>
</organism>
<proteinExistence type="predicted"/>
<protein>
    <submittedName>
        <fullName evidence="1">Uncharacterized protein</fullName>
    </submittedName>
</protein>
<keyword evidence="2" id="KW-1185">Reference proteome</keyword>
<dbReference type="Proteomes" id="UP001054945">
    <property type="component" value="Unassembled WGS sequence"/>
</dbReference>
<accession>A0AAV4NQM1</accession>
<dbReference type="AlphaFoldDB" id="A0AAV4NQM1"/>
<name>A0AAV4NQM1_CAEEX</name>
<evidence type="ECO:0000313" key="1">
    <source>
        <dbReference type="EMBL" id="GIX86719.1"/>
    </source>
</evidence>
<gene>
    <name evidence="1" type="ORF">CEXT_465581</name>
</gene>
<sequence>MDELRFPREFCDLILYYPNSKPLNPSADVSAITSSEIFSKSIPDSNGVLRNPMKIIPLDRSTCRRLWPGQTLFCDTCDNLSSNSFSMRWKLWPVDCSSSIISLSVCPIRGGRKGPETAD</sequence>
<comment type="caution">
    <text evidence="1">The sequence shown here is derived from an EMBL/GenBank/DDBJ whole genome shotgun (WGS) entry which is preliminary data.</text>
</comment>
<evidence type="ECO:0000313" key="2">
    <source>
        <dbReference type="Proteomes" id="UP001054945"/>
    </source>
</evidence>